<feature type="chain" id="PRO_5037846484" evidence="2">
    <location>
        <begin position="18"/>
        <end position="302"/>
    </location>
</feature>
<dbReference type="WBParaSite" id="PSAMB.scaffold491size49542.g6337.t1">
    <property type="protein sequence ID" value="PSAMB.scaffold491size49542.g6337.t1"/>
    <property type="gene ID" value="PSAMB.scaffold491size49542.g6337"/>
</dbReference>
<keyword evidence="2" id="KW-0732">Signal</keyword>
<keyword evidence="1" id="KW-0472">Membrane</keyword>
<evidence type="ECO:0000313" key="4">
    <source>
        <dbReference type="WBParaSite" id="PSAMB.scaffold491size49542.g6337.t1"/>
    </source>
</evidence>
<name>A0A914WUR4_9BILA</name>
<organism evidence="3 4">
    <name type="scientific">Plectus sambesii</name>
    <dbReference type="NCBI Taxonomy" id="2011161"/>
    <lineage>
        <taxon>Eukaryota</taxon>
        <taxon>Metazoa</taxon>
        <taxon>Ecdysozoa</taxon>
        <taxon>Nematoda</taxon>
        <taxon>Chromadorea</taxon>
        <taxon>Plectida</taxon>
        <taxon>Plectina</taxon>
        <taxon>Plectoidea</taxon>
        <taxon>Plectidae</taxon>
        <taxon>Plectus</taxon>
    </lineage>
</organism>
<evidence type="ECO:0000313" key="3">
    <source>
        <dbReference type="Proteomes" id="UP000887566"/>
    </source>
</evidence>
<sequence>MLFIALLLLCFERTVGAGGGDCPKLLWNKKLNMGYGEGLQLQVCCNVTEVSIHQLDSKKPWSISGSPLRRQLTNEEQNVWSELQLSVCNDTAEPSLGFVQPRRGVTCTYPQGQVISVSPDMFEMNQWYVICYKTADDCSYCHFEVLCDNEFSMACGSAWMQSSASVVTNDSMVLWVRVGDELPFVQNSILKITVIDQSTKRVVSKYTKNPQSNRTIDITINELVPGNYYKVETCLDISPPSHFQDTYHFSMDSTKPICQEGAYRTMSGRLANGSSSLFQLNAFTSMFEVFSLLFLLLLCAHV</sequence>
<feature type="signal peptide" evidence="2">
    <location>
        <begin position="1"/>
        <end position="17"/>
    </location>
</feature>
<accession>A0A914WUR4</accession>
<reference evidence="4" key="1">
    <citation type="submission" date="2022-11" db="UniProtKB">
        <authorList>
            <consortium name="WormBaseParasite"/>
        </authorList>
    </citation>
    <scope>IDENTIFICATION</scope>
</reference>
<proteinExistence type="predicted"/>
<keyword evidence="1" id="KW-1133">Transmembrane helix</keyword>
<protein>
    <submittedName>
        <fullName evidence="4">Uncharacterized protein</fullName>
    </submittedName>
</protein>
<feature type="transmembrane region" description="Helical" evidence="1">
    <location>
        <begin position="277"/>
        <end position="300"/>
    </location>
</feature>
<dbReference type="Proteomes" id="UP000887566">
    <property type="component" value="Unplaced"/>
</dbReference>
<keyword evidence="3" id="KW-1185">Reference proteome</keyword>
<dbReference type="AlphaFoldDB" id="A0A914WUR4"/>
<evidence type="ECO:0000256" key="2">
    <source>
        <dbReference type="SAM" id="SignalP"/>
    </source>
</evidence>
<keyword evidence="1" id="KW-0812">Transmembrane</keyword>
<evidence type="ECO:0000256" key="1">
    <source>
        <dbReference type="SAM" id="Phobius"/>
    </source>
</evidence>